<keyword evidence="6" id="KW-0865">Zymogen</keyword>
<evidence type="ECO:0000256" key="2">
    <source>
        <dbReference type="ARBA" id="ARBA00022793"/>
    </source>
</evidence>
<name>T0GLY4_9LEPT</name>
<dbReference type="InterPro" id="IPR016067">
    <property type="entry name" value="S-AdoMet_deCO2ase_core"/>
</dbReference>
<keyword evidence="7" id="KW-0456">Lyase</keyword>
<proteinExistence type="predicted"/>
<evidence type="ECO:0000256" key="8">
    <source>
        <dbReference type="ARBA" id="ARBA00023270"/>
    </source>
</evidence>
<keyword evidence="5" id="KW-0620">Polyamine biosynthesis</keyword>
<evidence type="ECO:0000313" key="12">
    <source>
        <dbReference type="Proteomes" id="UP000015454"/>
    </source>
</evidence>
<organism evidence="11 12">
    <name type="scientific">Leptospira broomii serovar Hurstbridge str. 5399</name>
    <dbReference type="NCBI Taxonomy" id="1049789"/>
    <lineage>
        <taxon>Bacteria</taxon>
        <taxon>Pseudomonadati</taxon>
        <taxon>Spirochaetota</taxon>
        <taxon>Spirochaetia</taxon>
        <taxon>Leptospirales</taxon>
        <taxon>Leptospiraceae</taxon>
        <taxon>Leptospira</taxon>
    </lineage>
</organism>
<dbReference type="InterPro" id="IPR003826">
    <property type="entry name" value="AdoMetDC_fam_prok"/>
</dbReference>
<dbReference type="Pfam" id="PF00856">
    <property type="entry name" value="SET"/>
    <property type="match status" value="1"/>
</dbReference>
<evidence type="ECO:0000256" key="3">
    <source>
        <dbReference type="ARBA" id="ARBA00022813"/>
    </source>
</evidence>
<keyword evidence="4" id="KW-0745">Spermidine biosynthesis</keyword>
<dbReference type="AlphaFoldDB" id="T0GLY4"/>
<dbReference type="Gene3D" id="3.60.90.10">
    <property type="entry name" value="S-adenosylmethionine decarboxylase"/>
    <property type="match status" value="1"/>
</dbReference>
<dbReference type="STRING" id="1049789.LEP1GSC050_0494"/>
<evidence type="ECO:0000256" key="5">
    <source>
        <dbReference type="ARBA" id="ARBA00023115"/>
    </source>
</evidence>
<dbReference type="Pfam" id="PF02675">
    <property type="entry name" value="AdoMet_dc"/>
    <property type="match status" value="1"/>
</dbReference>
<evidence type="ECO:0000256" key="4">
    <source>
        <dbReference type="ARBA" id="ARBA00023066"/>
    </source>
</evidence>
<evidence type="ECO:0000256" key="7">
    <source>
        <dbReference type="ARBA" id="ARBA00023239"/>
    </source>
</evidence>
<dbReference type="Gene3D" id="2.170.270.10">
    <property type="entry name" value="SET domain"/>
    <property type="match status" value="1"/>
</dbReference>
<keyword evidence="8" id="KW-0704">Schiff base</keyword>
<keyword evidence="12" id="KW-1185">Reference proteome</keyword>
<keyword evidence="2" id="KW-0210">Decarboxylase</keyword>
<comment type="caution">
    <text evidence="11">The sequence shown here is derived from an EMBL/GenBank/DDBJ whole genome shotgun (WGS) entry which is preliminary data.</text>
</comment>
<dbReference type="GO" id="GO:0004014">
    <property type="term" value="F:adenosylmethionine decarboxylase activity"/>
    <property type="evidence" value="ECO:0007669"/>
    <property type="project" value="InterPro"/>
</dbReference>
<gene>
    <name evidence="11" type="ORF">LEP1GSC050_0494</name>
</gene>
<evidence type="ECO:0000259" key="10">
    <source>
        <dbReference type="Pfam" id="PF00856"/>
    </source>
</evidence>
<dbReference type="InterPro" id="IPR001214">
    <property type="entry name" value="SET_dom"/>
</dbReference>
<dbReference type="SUPFAM" id="SSF56276">
    <property type="entry name" value="S-adenosylmethionine decarboxylase"/>
    <property type="match status" value="1"/>
</dbReference>
<protein>
    <submittedName>
        <fullName evidence="11">S-adenosylmethionine decarboxylase</fullName>
    </submittedName>
</protein>
<reference evidence="11" key="1">
    <citation type="submission" date="2013-05" db="EMBL/GenBank/DDBJ databases">
        <authorList>
            <person name="Harkins D.M."/>
            <person name="Durkin A.S."/>
            <person name="Brinkac L.M."/>
            <person name="Haft D.H."/>
            <person name="Selengut J.D."/>
            <person name="Sanka R."/>
            <person name="DePew J."/>
            <person name="Purushe J."/>
            <person name="Hartskeerl R.A."/>
            <person name="Ahmed A."/>
            <person name="van der Linden H."/>
            <person name="Goris M.G.A."/>
            <person name="Vinetz J.M."/>
            <person name="Sutton G.G."/>
            <person name="Nierman W.C."/>
            <person name="Fouts D.E."/>
        </authorList>
    </citation>
    <scope>NUCLEOTIDE SEQUENCE [LARGE SCALE GENOMIC DNA]</scope>
    <source>
        <strain evidence="11">5399</strain>
    </source>
</reference>
<dbReference type="InterPro" id="IPR046341">
    <property type="entry name" value="SET_dom_sf"/>
</dbReference>
<evidence type="ECO:0000256" key="9">
    <source>
        <dbReference type="ARBA" id="ARBA00023317"/>
    </source>
</evidence>
<dbReference type="SUPFAM" id="SSF82199">
    <property type="entry name" value="SET domain"/>
    <property type="match status" value="1"/>
</dbReference>
<evidence type="ECO:0000256" key="6">
    <source>
        <dbReference type="ARBA" id="ARBA00023145"/>
    </source>
</evidence>
<feature type="domain" description="SET" evidence="10">
    <location>
        <begin position="45"/>
        <end position="133"/>
    </location>
</feature>
<dbReference type="Proteomes" id="UP000015454">
    <property type="component" value="Unassembled WGS sequence"/>
</dbReference>
<evidence type="ECO:0000313" key="11">
    <source>
        <dbReference type="EMBL" id="EQA46378.1"/>
    </source>
</evidence>
<dbReference type="EMBL" id="AHMO02000007">
    <property type="protein sequence ID" value="EQA46378.1"/>
    <property type="molecule type" value="Genomic_DNA"/>
</dbReference>
<keyword evidence="3" id="KW-0068">Autocatalytic cleavage</keyword>
<sequence length="299" mass="33877">MYYYHEERYQSMSLKIKEQVKIVNRFSFLRSAIEINSTESGEAFLVTREAIAAGEVVAVWGGKAVHKNELAGLSGLSTPHRVHSDFYLVSPLHDDGIDSIHYIRQSIEPNCGFQGDITLVALRDIPAGEEITYHPAMKNPELAWARTEDAEIVRNRFNGSFPSYIQSRIDADPELKVYEPFKNGAWGLLTSIDLEGCDAALIRDADAIRRYVRELCDLIEMKRFGETVVVHFGEDERVAGYSMFQLIETSCISAHFANETNTSYIDIFSCKGYDPKVAAEFTREFFKGDAMRLTVTNRF</sequence>
<comment type="cofactor">
    <cofactor evidence="1">
        <name>pyruvate</name>
        <dbReference type="ChEBI" id="CHEBI:15361"/>
    </cofactor>
</comment>
<evidence type="ECO:0000256" key="1">
    <source>
        <dbReference type="ARBA" id="ARBA00001928"/>
    </source>
</evidence>
<keyword evidence="9" id="KW-0670">Pyruvate</keyword>
<accession>T0GLY4</accession>
<dbReference type="GO" id="GO:0008295">
    <property type="term" value="P:spermidine biosynthetic process"/>
    <property type="evidence" value="ECO:0007669"/>
    <property type="project" value="UniProtKB-KW"/>
</dbReference>